<organism evidence="1 2">
    <name type="scientific">Strongylocentrotus purpuratus</name>
    <name type="common">Purple sea urchin</name>
    <dbReference type="NCBI Taxonomy" id="7668"/>
    <lineage>
        <taxon>Eukaryota</taxon>
        <taxon>Metazoa</taxon>
        <taxon>Echinodermata</taxon>
        <taxon>Eleutherozoa</taxon>
        <taxon>Echinozoa</taxon>
        <taxon>Echinoidea</taxon>
        <taxon>Euechinoidea</taxon>
        <taxon>Echinacea</taxon>
        <taxon>Camarodonta</taxon>
        <taxon>Echinidea</taxon>
        <taxon>Strongylocentrotidae</taxon>
        <taxon>Strongylocentrotus</taxon>
    </lineage>
</organism>
<dbReference type="Pfam" id="PF12070">
    <property type="entry name" value="SCAI"/>
    <property type="match status" value="1"/>
</dbReference>
<proteinExistence type="predicted"/>
<dbReference type="CTD" id="286205"/>
<dbReference type="Proteomes" id="UP000007110">
    <property type="component" value="Unassembled WGS sequence"/>
</dbReference>
<evidence type="ECO:0000313" key="1">
    <source>
        <dbReference type="EnsemblMetazoa" id="XP_030853726"/>
    </source>
</evidence>
<reference evidence="2" key="1">
    <citation type="submission" date="2015-02" db="EMBL/GenBank/DDBJ databases">
        <title>Genome sequencing for Strongylocentrotus purpuratus.</title>
        <authorList>
            <person name="Murali S."/>
            <person name="Liu Y."/>
            <person name="Vee V."/>
            <person name="English A."/>
            <person name="Wang M."/>
            <person name="Skinner E."/>
            <person name="Han Y."/>
            <person name="Muzny D.M."/>
            <person name="Worley K.C."/>
            <person name="Gibbs R.A."/>
        </authorList>
    </citation>
    <scope>NUCLEOTIDE SEQUENCE</scope>
</reference>
<protein>
    <recommendedName>
        <fullName evidence="3">Protein SCAI</fullName>
    </recommendedName>
</protein>
<dbReference type="AlphaFoldDB" id="A0A7M7T4Q9"/>
<dbReference type="GeneID" id="592306"/>
<dbReference type="PANTHER" id="PTHR21243">
    <property type="entry name" value="PROTEIN SCAI"/>
    <property type="match status" value="1"/>
</dbReference>
<evidence type="ECO:0008006" key="3">
    <source>
        <dbReference type="Google" id="ProtNLM"/>
    </source>
</evidence>
<dbReference type="InParanoid" id="A0A7M7T4Q9"/>
<dbReference type="KEGG" id="spu:592306"/>
<dbReference type="GO" id="GO:0005634">
    <property type="term" value="C:nucleus"/>
    <property type="evidence" value="ECO:0000318"/>
    <property type="project" value="GO_Central"/>
</dbReference>
<dbReference type="InterPro" id="IPR022709">
    <property type="entry name" value="SCAI"/>
</dbReference>
<dbReference type="GO" id="GO:0006351">
    <property type="term" value="P:DNA-templated transcription"/>
    <property type="evidence" value="ECO:0007669"/>
    <property type="project" value="InterPro"/>
</dbReference>
<dbReference type="RefSeq" id="XP_030853726.1">
    <property type="nucleotide sequence ID" value="XM_030997866.1"/>
</dbReference>
<dbReference type="OrthoDB" id="525027at2759"/>
<reference evidence="1" key="2">
    <citation type="submission" date="2021-01" db="UniProtKB">
        <authorList>
            <consortium name="EnsemblMetazoa"/>
        </authorList>
    </citation>
    <scope>IDENTIFICATION</scope>
</reference>
<sequence length="555" mass="64287">MEGEAEAPITEEERKIVQEFNYLHEKSKQLFNGLRDLPQYGHKQWQSYFARTFDVYTKLWKFQQQNRQTLDLRYGLKRWQIGEIASKIGQLYYHYYLRTSETNYLHEAFSFYSAIRARGYFSKVNREKSPELMVKKLRYYARVIVVGLLLRKMDLVKDLVKELSRNLEEYRSNYNAEDQPEWDLVLGEIEAFIDADESIRVLDEQAVSQVQTHRLTESIVPSKDPAITSELTLQEAIIVGNCSHQVKFSELTLDMYRMLQTLEREPTLREENSTKDQGQIKRQNPHKYLLYKPSFDQFYTFMSAGIKEIPANSVLLVYLAASSCTPGKPDSDGAYDLGGVATNPKKENGENHVKRSTLLKDIHCIHPGDLYPFTRKPLFIIVDSPNAHAFTNIPNLFGQPTICLMSPIQLPVTIQDNAPHKGNLFTHFLHSPLAAFCYACDITDVPCLLWANCQAMVQKIIEEGHIQVVKSKTIDHVYKQFFSDEFLRLLVTRFIFCYGALRYHRGFKDDSYYPRSNPSLLGHDILESTLLHKQILDLASMLDVRALFLEFGEIE</sequence>
<dbReference type="EnsemblMetazoa" id="XM_030997866">
    <property type="protein sequence ID" value="XP_030853726"/>
    <property type="gene ID" value="LOC592306"/>
</dbReference>
<dbReference type="OMA" id="HCIHPGD"/>
<dbReference type="GO" id="GO:0003714">
    <property type="term" value="F:transcription corepressor activity"/>
    <property type="evidence" value="ECO:0000318"/>
    <property type="project" value="GO_Central"/>
</dbReference>
<accession>A0A7M7T4Q9</accession>
<name>A0A7M7T4Q9_STRPU</name>
<keyword evidence="2" id="KW-1185">Reference proteome</keyword>
<evidence type="ECO:0000313" key="2">
    <source>
        <dbReference type="Proteomes" id="UP000007110"/>
    </source>
</evidence>